<sequence length="102" mass="11744">MATDYNITVAEVKSQLKKSNHSIDRTFQRSITHPKKAFYLLKLKTLHCSPIKLSSILPKESRRQTNCLSRKKNTQSPKETSDPRKCPPRNITKMTITKTENS</sequence>
<protein>
    <submittedName>
        <fullName evidence="2">Uncharacterized protein</fullName>
    </submittedName>
</protein>
<accession>A0A232F314</accession>
<reference evidence="2 3" key="1">
    <citation type="journal article" date="2017" name="Curr. Biol.">
        <title>The Evolution of Venom by Co-option of Single-Copy Genes.</title>
        <authorList>
            <person name="Martinson E.O."/>
            <person name="Mrinalini"/>
            <person name="Kelkar Y.D."/>
            <person name="Chang C.H."/>
            <person name="Werren J.H."/>
        </authorList>
    </citation>
    <scope>NUCLEOTIDE SEQUENCE [LARGE SCALE GENOMIC DNA]</scope>
    <source>
        <strain evidence="2 3">Alberta</strain>
        <tissue evidence="2">Whole body</tissue>
    </source>
</reference>
<keyword evidence="3" id="KW-1185">Reference proteome</keyword>
<dbReference type="Proteomes" id="UP000215335">
    <property type="component" value="Unassembled WGS sequence"/>
</dbReference>
<organism evidence="2 3">
    <name type="scientific">Trichomalopsis sarcophagae</name>
    <dbReference type="NCBI Taxonomy" id="543379"/>
    <lineage>
        <taxon>Eukaryota</taxon>
        <taxon>Metazoa</taxon>
        <taxon>Ecdysozoa</taxon>
        <taxon>Arthropoda</taxon>
        <taxon>Hexapoda</taxon>
        <taxon>Insecta</taxon>
        <taxon>Pterygota</taxon>
        <taxon>Neoptera</taxon>
        <taxon>Endopterygota</taxon>
        <taxon>Hymenoptera</taxon>
        <taxon>Apocrita</taxon>
        <taxon>Proctotrupomorpha</taxon>
        <taxon>Chalcidoidea</taxon>
        <taxon>Pteromalidae</taxon>
        <taxon>Pteromalinae</taxon>
        <taxon>Trichomalopsis</taxon>
    </lineage>
</organism>
<dbReference type="EMBL" id="NNAY01001188">
    <property type="protein sequence ID" value="OXU24817.1"/>
    <property type="molecule type" value="Genomic_DNA"/>
</dbReference>
<evidence type="ECO:0000313" key="2">
    <source>
        <dbReference type="EMBL" id="OXU24817.1"/>
    </source>
</evidence>
<name>A0A232F314_9HYME</name>
<comment type="caution">
    <text evidence="2">The sequence shown here is derived from an EMBL/GenBank/DDBJ whole genome shotgun (WGS) entry which is preliminary data.</text>
</comment>
<evidence type="ECO:0000313" key="3">
    <source>
        <dbReference type="Proteomes" id="UP000215335"/>
    </source>
</evidence>
<feature type="region of interest" description="Disordered" evidence="1">
    <location>
        <begin position="59"/>
        <end position="102"/>
    </location>
</feature>
<gene>
    <name evidence="2" type="ORF">TSAR_016596</name>
</gene>
<feature type="compositionally biased region" description="Polar residues" evidence="1">
    <location>
        <begin position="64"/>
        <end position="78"/>
    </location>
</feature>
<evidence type="ECO:0000256" key="1">
    <source>
        <dbReference type="SAM" id="MobiDB-lite"/>
    </source>
</evidence>
<proteinExistence type="predicted"/>
<feature type="compositionally biased region" description="Polar residues" evidence="1">
    <location>
        <begin position="92"/>
        <end position="102"/>
    </location>
</feature>
<dbReference type="AlphaFoldDB" id="A0A232F314"/>